<evidence type="ECO:0000313" key="2">
    <source>
        <dbReference type="Proteomes" id="UP000319908"/>
    </source>
</evidence>
<dbReference type="Proteomes" id="UP000319908">
    <property type="component" value="Unassembled WGS sequence"/>
</dbReference>
<dbReference type="EMBL" id="SJPU01000003">
    <property type="protein sequence ID" value="TWU10670.1"/>
    <property type="molecule type" value="Genomic_DNA"/>
</dbReference>
<comment type="caution">
    <text evidence="1">The sequence shown here is derived from an EMBL/GenBank/DDBJ whole genome shotgun (WGS) entry which is preliminary data.</text>
</comment>
<evidence type="ECO:0000313" key="1">
    <source>
        <dbReference type="EMBL" id="TWU10670.1"/>
    </source>
</evidence>
<sequence>MSFFGKSTNAARGQAKVTRIGIETIHLALLVYK</sequence>
<accession>A0A5C6BFH7</accession>
<organism evidence="1 2">
    <name type="scientific">Allorhodopirellula heiligendammensis</name>
    <dbReference type="NCBI Taxonomy" id="2714739"/>
    <lineage>
        <taxon>Bacteria</taxon>
        <taxon>Pseudomonadati</taxon>
        <taxon>Planctomycetota</taxon>
        <taxon>Planctomycetia</taxon>
        <taxon>Pirellulales</taxon>
        <taxon>Pirellulaceae</taxon>
        <taxon>Allorhodopirellula</taxon>
    </lineage>
</organism>
<reference evidence="1 2" key="1">
    <citation type="journal article" date="2020" name="Antonie Van Leeuwenhoek">
        <title>Rhodopirellula heiligendammensis sp. nov., Rhodopirellula pilleata sp. nov., and Rhodopirellula solitaria sp. nov. isolated from natural or artificial marine surfaces in Northern Germany and California, USA, and emended description of the genus Rhodopirellula.</title>
        <authorList>
            <person name="Kallscheuer N."/>
            <person name="Wiegand S."/>
            <person name="Jogler M."/>
            <person name="Boedeker C."/>
            <person name="Peeters S.H."/>
            <person name="Rast P."/>
            <person name="Heuer A."/>
            <person name="Jetten M.S.M."/>
            <person name="Rohde M."/>
            <person name="Jogler C."/>
        </authorList>
    </citation>
    <scope>NUCLEOTIDE SEQUENCE [LARGE SCALE GENOMIC DNA]</scope>
    <source>
        <strain evidence="1 2">Poly21</strain>
    </source>
</reference>
<gene>
    <name evidence="1" type="ORF">Poly21_45760</name>
</gene>
<keyword evidence="2" id="KW-1185">Reference proteome</keyword>
<name>A0A5C6BFH7_9BACT</name>
<protein>
    <submittedName>
        <fullName evidence="1">Uncharacterized protein</fullName>
    </submittedName>
</protein>
<proteinExistence type="predicted"/>
<dbReference type="AlphaFoldDB" id="A0A5C6BFH7"/>